<evidence type="ECO:0000256" key="15">
    <source>
        <dbReference type="RuleBase" id="RU004013"/>
    </source>
</evidence>
<comment type="cofactor">
    <cofactor evidence="1 12">
        <name>Mg(2+)</name>
        <dbReference type="ChEBI" id="CHEBI:18420"/>
    </cofactor>
</comment>
<name>A0A2M7H2J3_9BACT</name>
<dbReference type="InterPro" id="IPR001564">
    <property type="entry name" value="Nucleoside_diP_kinase"/>
</dbReference>
<dbReference type="EMBL" id="PFGC01000053">
    <property type="protein sequence ID" value="PIW36448.1"/>
    <property type="molecule type" value="Genomic_DNA"/>
</dbReference>
<dbReference type="GO" id="GO:0046872">
    <property type="term" value="F:metal ion binding"/>
    <property type="evidence" value="ECO:0007669"/>
    <property type="project" value="UniProtKB-KW"/>
</dbReference>
<dbReference type="SMART" id="SM00562">
    <property type="entry name" value="NDK"/>
    <property type="match status" value="1"/>
</dbReference>
<accession>A0A2M7H2J3</accession>
<dbReference type="Pfam" id="PF00334">
    <property type="entry name" value="NDK"/>
    <property type="match status" value="1"/>
</dbReference>
<keyword evidence="6 12" id="KW-0479">Metal-binding</keyword>
<dbReference type="GO" id="GO:0004550">
    <property type="term" value="F:nucleoside diphosphate kinase activity"/>
    <property type="evidence" value="ECO:0007669"/>
    <property type="project" value="UniProtKB-UniRule"/>
</dbReference>
<evidence type="ECO:0000313" key="18">
    <source>
        <dbReference type="Proteomes" id="UP000230292"/>
    </source>
</evidence>
<dbReference type="NCBIfam" id="NF001908">
    <property type="entry name" value="PRK00668.1"/>
    <property type="match status" value="1"/>
</dbReference>
<feature type="binding site" evidence="12 13">
    <location>
        <position position="9"/>
    </location>
    <ligand>
        <name>ATP</name>
        <dbReference type="ChEBI" id="CHEBI:30616"/>
    </ligand>
</feature>
<feature type="active site" description="Pros-phosphohistidine intermediate" evidence="12 13">
    <location>
        <position position="115"/>
    </location>
</feature>
<dbReference type="InterPro" id="IPR036850">
    <property type="entry name" value="NDK-like_dom_sf"/>
</dbReference>
<feature type="domain" description="Nucleoside diphosphate kinase-like" evidence="16">
    <location>
        <begin position="1"/>
        <end position="138"/>
    </location>
</feature>
<evidence type="ECO:0000256" key="4">
    <source>
        <dbReference type="ARBA" id="ARBA00017632"/>
    </source>
</evidence>
<evidence type="ECO:0000256" key="10">
    <source>
        <dbReference type="ARBA" id="ARBA00022842"/>
    </source>
</evidence>
<organism evidence="17 18">
    <name type="scientific">Candidatus Kerfeldbacteria bacterium CG15_BIG_FIL_POST_REV_8_21_14_020_45_12</name>
    <dbReference type="NCBI Taxonomy" id="2014247"/>
    <lineage>
        <taxon>Bacteria</taxon>
        <taxon>Candidatus Kerfeldiibacteriota</taxon>
    </lineage>
</organism>
<evidence type="ECO:0000256" key="3">
    <source>
        <dbReference type="ARBA" id="ARBA00012966"/>
    </source>
</evidence>
<keyword evidence="11 12" id="KW-0546">Nucleotide metabolism</keyword>
<dbReference type="HAMAP" id="MF_00451">
    <property type="entry name" value="NDP_kinase"/>
    <property type="match status" value="1"/>
</dbReference>
<comment type="catalytic activity">
    <reaction evidence="12">
        <text>a ribonucleoside 5'-diphosphate + ATP = a ribonucleoside 5'-triphosphate + ADP</text>
        <dbReference type="Rhea" id="RHEA:18113"/>
        <dbReference type="ChEBI" id="CHEBI:30616"/>
        <dbReference type="ChEBI" id="CHEBI:57930"/>
        <dbReference type="ChEBI" id="CHEBI:61557"/>
        <dbReference type="ChEBI" id="CHEBI:456216"/>
        <dbReference type="EC" id="2.7.4.6"/>
    </reaction>
</comment>
<dbReference type="GO" id="GO:0006228">
    <property type="term" value="P:UTP biosynthetic process"/>
    <property type="evidence" value="ECO:0007669"/>
    <property type="project" value="UniProtKB-UniRule"/>
</dbReference>
<comment type="caution">
    <text evidence="17">The sequence shown here is derived from an EMBL/GenBank/DDBJ whole genome shotgun (WGS) entry which is preliminary data.</text>
</comment>
<keyword evidence="12" id="KW-0963">Cytoplasm</keyword>
<dbReference type="PRINTS" id="PR01243">
    <property type="entry name" value="NUCDPKINASE"/>
</dbReference>
<dbReference type="AlphaFoldDB" id="A0A2M7H2J3"/>
<dbReference type="FunFam" id="3.30.70.141:FF:000003">
    <property type="entry name" value="Nucleoside diphosphate kinase"/>
    <property type="match status" value="1"/>
</dbReference>
<evidence type="ECO:0000256" key="13">
    <source>
        <dbReference type="PROSITE-ProRule" id="PRU00706"/>
    </source>
</evidence>
<feature type="binding site" evidence="12 13">
    <location>
        <position position="112"/>
    </location>
    <ligand>
        <name>ATP</name>
        <dbReference type="ChEBI" id="CHEBI:30616"/>
    </ligand>
</feature>
<dbReference type="GO" id="GO:0005737">
    <property type="term" value="C:cytoplasm"/>
    <property type="evidence" value="ECO:0007669"/>
    <property type="project" value="UniProtKB-SubCell"/>
</dbReference>
<dbReference type="GO" id="GO:0006241">
    <property type="term" value="P:CTP biosynthetic process"/>
    <property type="evidence" value="ECO:0007669"/>
    <property type="project" value="UniProtKB-UniRule"/>
</dbReference>
<evidence type="ECO:0000256" key="12">
    <source>
        <dbReference type="HAMAP-Rule" id="MF_00451"/>
    </source>
</evidence>
<comment type="subunit">
    <text evidence="12">Homotetramer.</text>
</comment>
<feature type="binding site" evidence="12 13">
    <location>
        <position position="91"/>
    </location>
    <ligand>
        <name>ATP</name>
        <dbReference type="ChEBI" id="CHEBI:30616"/>
    </ligand>
</feature>
<comment type="function">
    <text evidence="12">Major role in the synthesis of nucleoside triphosphates other than ATP. The ATP gamma phosphate is transferred to the NDP beta phosphate via a ping-pong mechanism, using a phosphorylated active-site intermediate.</text>
</comment>
<sequence length="154" mass="17281">MERTLIIVKPDALQRNLLGEIIGRFERKGLKIVAMKMERISDMKVAEHYAHHVDKPFFPELKGFMQAAPVVLMVLEGLEAVEAVRLITGETKGRTADAGTIRGDLAMSMQANIVHASDSVENGIAEVARFFEESEVMEYDKNDAEWVYSKEELA</sequence>
<evidence type="ECO:0000256" key="11">
    <source>
        <dbReference type="ARBA" id="ARBA00023080"/>
    </source>
</evidence>
<dbReference type="CDD" id="cd04413">
    <property type="entry name" value="NDPk_I"/>
    <property type="match status" value="1"/>
</dbReference>
<protein>
    <recommendedName>
        <fullName evidence="4 12">Nucleoside diphosphate kinase</fullName>
        <shortName evidence="12">NDK</shortName>
        <shortName evidence="12">NDP kinase</shortName>
        <ecNumber evidence="3 12">2.7.4.6</ecNumber>
    </recommendedName>
    <alternativeName>
        <fullName evidence="12">Nucleoside-2-P kinase</fullName>
    </alternativeName>
</protein>
<feature type="binding site" evidence="12 13">
    <location>
        <position position="102"/>
    </location>
    <ligand>
        <name>ATP</name>
        <dbReference type="ChEBI" id="CHEBI:30616"/>
    </ligand>
</feature>
<keyword evidence="9 12" id="KW-0067">ATP-binding</keyword>
<dbReference type="InterPro" id="IPR023005">
    <property type="entry name" value="Nucleoside_diP_kinase_AS"/>
</dbReference>
<keyword evidence="10 12" id="KW-0460">Magnesium</keyword>
<dbReference type="SUPFAM" id="SSF54919">
    <property type="entry name" value="Nucleoside diphosphate kinase, NDK"/>
    <property type="match status" value="1"/>
</dbReference>
<feature type="binding site" evidence="12 13">
    <location>
        <position position="57"/>
    </location>
    <ligand>
        <name>ATP</name>
        <dbReference type="ChEBI" id="CHEBI:30616"/>
    </ligand>
</feature>
<dbReference type="PANTHER" id="PTHR11349">
    <property type="entry name" value="NUCLEOSIDE DIPHOSPHATE KINASE"/>
    <property type="match status" value="1"/>
</dbReference>
<keyword evidence="12" id="KW-0597">Phosphoprotein</keyword>
<evidence type="ECO:0000256" key="8">
    <source>
        <dbReference type="ARBA" id="ARBA00022777"/>
    </source>
</evidence>
<keyword evidence="8 12" id="KW-0418">Kinase</keyword>
<reference evidence="17 18" key="1">
    <citation type="submission" date="2017-09" db="EMBL/GenBank/DDBJ databases">
        <title>Depth-based differentiation of microbial function through sediment-hosted aquifers and enrichment of novel symbionts in the deep terrestrial subsurface.</title>
        <authorList>
            <person name="Probst A.J."/>
            <person name="Ladd B."/>
            <person name="Jarett J.K."/>
            <person name="Geller-Mcgrath D.E."/>
            <person name="Sieber C.M."/>
            <person name="Emerson J.B."/>
            <person name="Anantharaman K."/>
            <person name="Thomas B.C."/>
            <person name="Malmstrom R."/>
            <person name="Stieglmeier M."/>
            <person name="Klingl A."/>
            <person name="Woyke T."/>
            <person name="Ryan C.M."/>
            <person name="Banfield J.F."/>
        </authorList>
    </citation>
    <scope>NUCLEOTIDE SEQUENCE [LARGE SCALE GENOMIC DNA]</scope>
    <source>
        <strain evidence="17">CG15_BIG_FIL_POST_REV_8_21_14_020_45_12</strain>
    </source>
</reference>
<evidence type="ECO:0000256" key="2">
    <source>
        <dbReference type="ARBA" id="ARBA00008142"/>
    </source>
</evidence>
<dbReference type="PROSITE" id="PS00469">
    <property type="entry name" value="NDPK"/>
    <property type="match status" value="1"/>
</dbReference>
<evidence type="ECO:0000256" key="1">
    <source>
        <dbReference type="ARBA" id="ARBA00001946"/>
    </source>
</evidence>
<keyword evidence="5 12" id="KW-0808">Transferase</keyword>
<evidence type="ECO:0000259" key="16">
    <source>
        <dbReference type="SMART" id="SM00562"/>
    </source>
</evidence>
<dbReference type="Proteomes" id="UP000230292">
    <property type="component" value="Unassembled WGS sequence"/>
</dbReference>
<dbReference type="InterPro" id="IPR034907">
    <property type="entry name" value="NDK-like_dom"/>
</dbReference>
<dbReference type="GO" id="GO:0006183">
    <property type="term" value="P:GTP biosynthetic process"/>
    <property type="evidence" value="ECO:0007669"/>
    <property type="project" value="UniProtKB-UniRule"/>
</dbReference>
<dbReference type="Gene3D" id="3.30.70.141">
    <property type="entry name" value="Nucleoside diphosphate kinase-like domain"/>
    <property type="match status" value="1"/>
</dbReference>
<comment type="catalytic activity">
    <reaction evidence="12 15">
        <text>a 2'-deoxyribonucleoside 5'-diphosphate + ATP = a 2'-deoxyribonucleoside 5'-triphosphate + ADP</text>
        <dbReference type="Rhea" id="RHEA:44640"/>
        <dbReference type="ChEBI" id="CHEBI:30616"/>
        <dbReference type="ChEBI" id="CHEBI:61560"/>
        <dbReference type="ChEBI" id="CHEBI:73316"/>
        <dbReference type="ChEBI" id="CHEBI:456216"/>
        <dbReference type="EC" id="2.7.4.6"/>
    </reaction>
</comment>
<comment type="subcellular location">
    <subcellularLocation>
        <location evidence="12">Cytoplasm</location>
    </subcellularLocation>
</comment>
<evidence type="ECO:0000256" key="14">
    <source>
        <dbReference type="RuleBase" id="RU004011"/>
    </source>
</evidence>
<feature type="binding site" evidence="12 13">
    <location>
        <position position="85"/>
    </location>
    <ligand>
        <name>ATP</name>
        <dbReference type="ChEBI" id="CHEBI:30616"/>
    </ligand>
</feature>
<evidence type="ECO:0000256" key="5">
    <source>
        <dbReference type="ARBA" id="ARBA00022679"/>
    </source>
</evidence>
<evidence type="ECO:0000313" key="17">
    <source>
        <dbReference type="EMBL" id="PIW36448.1"/>
    </source>
</evidence>
<proteinExistence type="inferred from homology"/>
<keyword evidence="7 12" id="KW-0547">Nucleotide-binding</keyword>
<evidence type="ECO:0000256" key="9">
    <source>
        <dbReference type="ARBA" id="ARBA00022840"/>
    </source>
</evidence>
<dbReference type="PROSITE" id="PS51374">
    <property type="entry name" value="NDPK_LIKE"/>
    <property type="match status" value="1"/>
</dbReference>
<comment type="similarity">
    <text evidence="2 12 13 14">Belongs to the NDK family.</text>
</comment>
<gene>
    <name evidence="12" type="primary">ndk</name>
    <name evidence="17" type="ORF">COW24_05335</name>
</gene>
<dbReference type="GO" id="GO:0005524">
    <property type="term" value="F:ATP binding"/>
    <property type="evidence" value="ECO:0007669"/>
    <property type="project" value="UniProtKB-UniRule"/>
</dbReference>
<evidence type="ECO:0000256" key="6">
    <source>
        <dbReference type="ARBA" id="ARBA00022723"/>
    </source>
</evidence>
<evidence type="ECO:0000256" key="7">
    <source>
        <dbReference type="ARBA" id="ARBA00022741"/>
    </source>
</evidence>
<dbReference type="EC" id="2.7.4.6" evidence="3 12"/>